<dbReference type="AlphaFoldDB" id="A0A4R2R9B0"/>
<keyword evidence="1" id="KW-1133">Transmembrane helix</keyword>
<feature type="transmembrane region" description="Helical" evidence="1">
    <location>
        <begin position="113"/>
        <end position="134"/>
    </location>
</feature>
<proteinExistence type="predicted"/>
<accession>A0A4R2R9B0</accession>
<sequence>MSETPQNQIDARIGFFAGRVTCRLTDHHVEILNGVQVTRIAYGDIATIRIARQDGRRTILELQTTGGQTKQLRHVPPSGPEAAADFLRSLILHVAQVAPDTPLRLGPNRRQQVAAWIGVVASVAILLGAGWSLITGGTVVPLLLPIGIALVNLAVVIPILQAGRSRDCIVSEAPANLV</sequence>
<keyword evidence="1" id="KW-0472">Membrane</keyword>
<evidence type="ECO:0000313" key="2">
    <source>
        <dbReference type="EMBL" id="TCP58539.1"/>
    </source>
</evidence>
<evidence type="ECO:0000256" key="1">
    <source>
        <dbReference type="SAM" id="Phobius"/>
    </source>
</evidence>
<gene>
    <name evidence="2" type="ORF">EV663_12215</name>
</gene>
<dbReference type="RefSeq" id="WP_132953076.1">
    <property type="nucleotide sequence ID" value="NZ_SLXU01000022.1"/>
</dbReference>
<organism evidence="2 3">
    <name type="scientific">Rhodovulum bhavnagarense</name>
    <dbReference type="NCBI Taxonomy" id="992286"/>
    <lineage>
        <taxon>Bacteria</taxon>
        <taxon>Pseudomonadati</taxon>
        <taxon>Pseudomonadota</taxon>
        <taxon>Alphaproteobacteria</taxon>
        <taxon>Rhodobacterales</taxon>
        <taxon>Paracoccaceae</taxon>
        <taxon>Rhodovulum</taxon>
    </lineage>
</organism>
<name>A0A4R2R9B0_9RHOB</name>
<keyword evidence="1" id="KW-0812">Transmembrane</keyword>
<comment type="caution">
    <text evidence="2">The sequence shown here is derived from an EMBL/GenBank/DDBJ whole genome shotgun (WGS) entry which is preliminary data.</text>
</comment>
<feature type="transmembrane region" description="Helical" evidence="1">
    <location>
        <begin position="140"/>
        <end position="160"/>
    </location>
</feature>
<reference evidence="2 3" key="1">
    <citation type="submission" date="2019-03" db="EMBL/GenBank/DDBJ databases">
        <title>Genomic Encyclopedia of Type Strains, Phase IV (KMG-IV): sequencing the most valuable type-strain genomes for metagenomic binning, comparative biology and taxonomic classification.</title>
        <authorList>
            <person name="Goeker M."/>
        </authorList>
    </citation>
    <scope>NUCLEOTIDE SEQUENCE [LARGE SCALE GENOMIC DNA]</scope>
    <source>
        <strain evidence="2 3">DSM 24766</strain>
    </source>
</reference>
<keyword evidence="3" id="KW-1185">Reference proteome</keyword>
<evidence type="ECO:0000313" key="3">
    <source>
        <dbReference type="Proteomes" id="UP000295050"/>
    </source>
</evidence>
<dbReference type="Proteomes" id="UP000295050">
    <property type="component" value="Unassembled WGS sequence"/>
</dbReference>
<protein>
    <submittedName>
        <fullName evidence="2">Uncharacterized protein</fullName>
    </submittedName>
</protein>
<dbReference type="EMBL" id="SLXU01000022">
    <property type="protein sequence ID" value="TCP58539.1"/>
    <property type="molecule type" value="Genomic_DNA"/>
</dbReference>